<dbReference type="Proteomes" id="UP000092659">
    <property type="component" value="Chromosome"/>
</dbReference>
<evidence type="ECO:0000313" key="1">
    <source>
        <dbReference type="EMBL" id="ANP53693.1"/>
    </source>
</evidence>
<dbReference type="KEGG" id="sgs:AVL59_32785"/>
<accession>A0A1B1B4E7</accession>
<gene>
    <name evidence="1" type="ORF">AVL59_32785</name>
</gene>
<proteinExistence type="predicted"/>
<organism evidence="1 2">
    <name type="scientific">Streptomyces griseochromogenes</name>
    <dbReference type="NCBI Taxonomy" id="68214"/>
    <lineage>
        <taxon>Bacteria</taxon>
        <taxon>Bacillati</taxon>
        <taxon>Actinomycetota</taxon>
        <taxon>Actinomycetes</taxon>
        <taxon>Kitasatosporales</taxon>
        <taxon>Streptomycetaceae</taxon>
        <taxon>Streptomyces</taxon>
    </lineage>
</organism>
<sequence length="66" mass="7423">MIARLDSGSLVMPSYHYATEEEGREALTRAYETAPTITTDAELYAAREQGIPHKLPASWIDPSMRR</sequence>
<name>A0A1B1B4E7_9ACTN</name>
<protein>
    <submittedName>
        <fullName evidence="1">Uncharacterized protein</fullName>
    </submittedName>
</protein>
<dbReference type="AlphaFoldDB" id="A0A1B1B4E7"/>
<dbReference type="EMBL" id="CP016279">
    <property type="protein sequence ID" value="ANP53693.1"/>
    <property type="molecule type" value="Genomic_DNA"/>
</dbReference>
<reference evidence="1 2" key="1">
    <citation type="submission" date="2016-06" db="EMBL/GenBank/DDBJ databases">
        <title>Complete genome sequence of Streptomyces griseochromogenes ATCC 14511, the Blasticidin S producer.</title>
        <authorList>
            <person name="Wu L."/>
        </authorList>
    </citation>
    <scope>NUCLEOTIDE SEQUENCE [LARGE SCALE GENOMIC DNA]</scope>
    <source>
        <strain evidence="1 2">ATCC 14511</strain>
    </source>
</reference>
<evidence type="ECO:0000313" key="2">
    <source>
        <dbReference type="Proteomes" id="UP000092659"/>
    </source>
</evidence>